<reference evidence="3" key="2">
    <citation type="submission" date="2018-04" db="EMBL/GenBank/DDBJ databases">
        <title>OnivRS2 (Oryza nivara Reference Sequence Version 2).</title>
        <authorList>
            <person name="Zhang J."/>
            <person name="Kudrna D."/>
            <person name="Lee S."/>
            <person name="Talag J."/>
            <person name="Rajasekar S."/>
            <person name="Welchert J."/>
            <person name="Hsing Y.-I."/>
            <person name="Wing R.A."/>
        </authorList>
    </citation>
    <scope>NUCLEOTIDE SEQUENCE [LARGE SCALE GENOMIC DNA]</scope>
    <source>
        <strain evidence="3">SL10</strain>
    </source>
</reference>
<keyword evidence="4" id="KW-1185">Reference proteome</keyword>
<evidence type="ECO:0000256" key="1">
    <source>
        <dbReference type="SAM" id="MobiDB-lite"/>
    </source>
</evidence>
<feature type="chain" id="PRO_5002360361" evidence="2">
    <location>
        <begin position="32"/>
        <end position="143"/>
    </location>
</feature>
<keyword evidence="2" id="KW-0732">Signal</keyword>
<sequence length="143" mass="15052">MAAACGRTVRRRQLGGVARPMLAAVLALVSALPPPPPPPSPSLPPSPMARLGLDDWAVGLPQVPLVARWSGTVRLGGARRSDKGGAGRWRRSRSDSVSSVGAGLDGVLRYPSSLGKELWVKTLSNFGRMTTTSFGVATFVRVH</sequence>
<evidence type="ECO:0000313" key="4">
    <source>
        <dbReference type="Proteomes" id="UP000006591"/>
    </source>
</evidence>
<dbReference type="HOGENOM" id="CLU_1809303_0_0_1"/>
<feature type="signal peptide" evidence="2">
    <location>
        <begin position="1"/>
        <end position="31"/>
    </location>
</feature>
<accession>A0A0E0GBE5</accession>
<feature type="region of interest" description="Disordered" evidence="1">
    <location>
        <begin position="76"/>
        <end position="99"/>
    </location>
</feature>
<proteinExistence type="predicted"/>
<protein>
    <submittedName>
        <fullName evidence="3">Uncharacterized protein</fullName>
    </submittedName>
</protein>
<evidence type="ECO:0000313" key="3">
    <source>
        <dbReference type="EnsemblPlants" id="ONIVA02G31090.1"/>
    </source>
</evidence>
<organism evidence="3">
    <name type="scientific">Oryza nivara</name>
    <name type="common">Indian wild rice</name>
    <name type="synonym">Oryza sativa f. spontanea</name>
    <dbReference type="NCBI Taxonomy" id="4536"/>
    <lineage>
        <taxon>Eukaryota</taxon>
        <taxon>Viridiplantae</taxon>
        <taxon>Streptophyta</taxon>
        <taxon>Embryophyta</taxon>
        <taxon>Tracheophyta</taxon>
        <taxon>Spermatophyta</taxon>
        <taxon>Magnoliopsida</taxon>
        <taxon>Liliopsida</taxon>
        <taxon>Poales</taxon>
        <taxon>Poaceae</taxon>
        <taxon>BOP clade</taxon>
        <taxon>Oryzoideae</taxon>
        <taxon>Oryzeae</taxon>
        <taxon>Oryzinae</taxon>
        <taxon>Oryza</taxon>
    </lineage>
</organism>
<reference evidence="3" key="1">
    <citation type="submission" date="2015-04" db="UniProtKB">
        <authorList>
            <consortium name="EnsemblPlants"/>
        </authorList>
    </citation>
    <scope>IDENTIFICATION</scope>
    <source>
        <strain evidence="3">SL10</strain>
    </source>
</reference>
<evidence type="ECO:0000256" key="2">
    <source>
        <dbReference type="SAM" id="SignalP"/>
    </source>
</evidence>
<dbReference type="AlphaFoldDB" id="A0A0E0GBE5"/>
<dbReference type="Proteomes" id="UP000006591">
    <property type="component" value="Chromosome 2"/>
</dbReference>
<dbReference type="EnsemblPlants" id="ONIVA02G31090.1">
    <property type="protein sequence ID" value="ONIVA02G31090.1"/>
    <property type="gene ID" value="ONIVA02G31090"/>
</dbReference>
<name>A0A0E0GBE5_ORYNI</name>
<dbReference type="Gramene" id="ONIVA02G31090.1">
    <property type="protein sequence ID" value="ONIVA02G31090.1"/>
    <property type="gene ID" value="ONIVA02G31090"/>
</dbReference>